<dbReference type="AlphaFoldDB" id="A0A939P6A5"/>
<feature type="transmembrane region" description="Helical" evidence="7">
    <location>
        <begin position="182"/>
        <end position="201"/>
    </location>
</feature>
<keyword evidence="3" id="KW-1003">Cell membrane</keyword>
<feature type="transmembrane region" description="Helical" evidence="7">
    <location>
        <begin position="149"/>
        <end position="170"/>
    </location>
</feature>
<dbReference type="NCBIfam" id="TIGR00711">
    <property type="entry name" value="efflux_EmrB"/>
    <property type="match status" value="1"/>
</dbReference>
<dbReference type="Gene3D" id="1.20.1720.10">
    <property type="entry name" value="Multidrug resistance protein D"/>
    <property type="match status" value="1"/>
</dbReference>
<feature type="transmembrane region" description="Helical" evidence="7">
    <location>
        <begin position="275"/>
        <end position="293"/>
    </location>
</feature>
<dbReference type="GO" id="GO:0022857">
    <property type="term" value="F:transmembrane transporter activity"/>
    <property type="evidence" value="ECO:0007669"/>
    <property type="project" value="InterPro"/>
</dbReference>
<proteinExistence type="predicted"/>
<evidence type="ECO:0000313" key="10">
    <source>
        <dbReference type="Proteomes" id="UP000669179"/>
    </source>
</evidence>
<reference evidence="9" key="1">
    <citation type="submission" date="2021-03" db="EMBL/GenBank/DDBJ databases">
        <authorList>
            <person name="Kanchanasin P."/>
            <person name="Saeng-In P."/>
            <person name="Phongsopitanun W."/>
            <person name="Yuki M."/>
            <person name="Kudo T."/>
            <person name="Ohkuma M."/>
            <person name="Tanasupawat S."/>
        </authorList>
    </citation>
    <scope>NUCLEOTIDE SEQUENCE</scope>
    <source>
        <strain evidence="9">GKU 128</strain>
    </source>
</reference>
<dbReference type="PRINTS" id="PR01036">
    <property type="entry name" value="TCRTETB"/>
</dbReference>
<dbReference type="SUPFAM" id="SSF103473">
    <property type="entry name" value="MFS general substrate transporter"/>
    <property type="match status" value="1"/>
</dbReference>
<comment type="subcellular location">
    <subcellularLocation>
        <location evidence="1">Cell membrane</location>
        <topology evidence="1">Multi-pass membrane protein</topology>
    </subcellularLocation>
</comment>
<evidence type="ECO:0000256" key="4">
    <source>
        <dbReference type="ARBA" id="ARBA00022692"/>
    </source>
</evidence>
<feature type="transmembrane region" description="Helical" evidence="7">
    <location>
        <begin position="402"/>
        <end position="424"/>
    </location>
</feature>
<dbReference type="GO" id="GO:0005886">
    <property type="term" value="C:plasma membrane"/>
    <property type="evidence" value="ECO:0007669"/>
    <property type="project" value="UniProtKB-SubCell"/>
</dbReference>
<comment type="caution">
    <text evidence="9">The sequence shown here is derived from an EMBL/GenBank/DDBJ whole genome shotgun (WGS) entry which is preliminary data.</text>
</comment>
<dbReference type="PROSITE" id="PS50850">
    <property type="entry name" value="MFS"/>
    <property type="match status" value="1"/>
</dbReference>
<feature type="transmembrane region" description="Helical" evidence="7">
    <location>
        <begin position="207"/>
        <end position="231"/>
    </location>
</feature>
<feature type="transmembrane region" description="Helical" evidence="7">
    <location>
        <begin position="96"/>
        <end position="115"/>
    </location>
</feature>
<protein>
    <submittedName>
        <fullName evidence="9">MFS transporter</fullName>
    </submittedName>
</protein>
<feature type="transmembrane region" description="Helical" evidence="7">
    <location>
        <begin position="314"/>
        <end position="337"/>
    </location>
</feature>
<evidence type="ECO:0000256" key="7">
    <source>
        <dbReference type="SAM" id="Phobius"/>
    </source>
</evidence>
<evidence type="ECO:0000313" key="9">
    <source>
        <dbReference type="EMBL" id="MBO2446247.1"/>
    </source>
</evidence>
<dbReference type="PANTHER" id="PTHR42718">
    <property type="entry name" value="MAJOR FACILITATOR SUPERFAMILY MULTIDRUG TRANSPORTER MFSC"/>
    <property type="match status" value="1"/>
</dbReference>
<organism evidence="9 10">
    <name type="scientific">Actinomadura barringtoniae</name>
    <dbReference type="NCBI Taxonomy" id="1427535"/>
    <lineage>
        <taxon>Bacteria</taxon>
        <taxon>Bacillati</taxon>
        <taxon>Actinomycetota</taxon>
        <taxon>Actinomycetes</taxon>
        <taxon>Streptosporangiales</taxon>
        <taxon>Thermomonosporaceae</taxon>
        <taxon>Actinomadura</taxon>
    </lineage>
</organism>
<dbReference type="EMBL" id="JAGEOJ010000002">
    <property type="protein sequence ID" value="MBO2446247.1"/>
    <property type="molecule type" value="Genomic_DNA"/>
</dbReference>
<keyword evidence="10" id="KW-1185">Reference proteome</keyword>
<keyword evidence="2" id="KW-0813">Transport</keyword>
<feature type="transmembrane region" description="Helical" evidence="7">
    <location>
        <begin position="243"/>
        <end position="263"/>
    </location>
</feature>
<evidence type="ECO:0000256" key="2">
    <source>
        <dbReference type="ARBA" id="ARBA00022448"/>
    </source>
</evidence>
<feature type="transmembrane region" description="Helical" evidence="7">
    <location>
        <begin position="374"/>
        <end position="396"/>
    </location>
</feature>
<evidence type="ECO:0000256" key="5">
    <source>
        <dbReference type="ARBA" id="ARBA00022989"/>
    </source>
</evidence>
<feature type="transmembrane region" description="Helical" evidence="7">
    <location>
        <begin position="53"/>
        <end position="76"/>
    </location>
</feature>
<dbReference type="Gene3D" id="1.20.1250.20">
    <property type="entry name" value="MFS general substrate transporter like domains"/>
    <property type="match status" value="1"/>
</dbReference>
<evidence type="ECO:0000256" key="3">
    <source>
        <dbReference type="ARBA" id="ARBA00022475"/>
    </source>
</evidence>
<dbReference type="InterPro" id="IPR020846">
    <property type="entry name" value="MFS_dom"/>
</dbReference>
<dbReference type="Proteomes" id="UP000669179">
    <property type="component" value="Unassembled WGS sequence"/>
</dbReference>
<dbReference type="CDD" id="cd17321">
    <property type="entry name" value="MFS_MMR_MDR_like"/>
    <property type="match status" value="1"/>
</dbReference>
<dbReference type="InterPro" id="IPR036259">
    <property type="entry name" value="MFS_trans_sf"/>
</dbReference>
<evidence type="ECO:0000256" key="6">
    <source>
        <dbReference type="ARBA" id="ARBA00023136"/>
    </source>
</evidence>
<sequence>MAFRNDTVAYRRIRAYLHYETNPYRRFFPAARTRARGFRGSAVDQQAIQRRRWYILGVLTFSLLVVVLDNTILNVALKTIADPDKGLGATQSQLEWSINSYTLVFAGLLFTFGVLGDRFGRRRVLMGGMVLFAIASLASAYAQSPEQLIWARALMGLGGAAIMPQTLSIITNVFEPQERGRAIGIWAGAVGLGVAIGPLTGGLLLQHFWWGSVFLINVPVIAVGLALMAFLVPESRNPQHGGLDPAGVLLSIVGLVVLSYGIIQGGDKGDWLSPAVLGPIAAGFMVLALFVWHEARTEHPAFDVRLFRDPRMSAAVASIALCFFAAAGVFFFTNFYMQSVRGLSPLESGAMVLPFAAAQLIFSTRSAGMVRRFGAKAVCTVGLLLVTLALVLYQFVNVDSPLWVLGVIFFIQGTGMANVMPPATESVMSALPREKAGAGSAINNTARQVAVALGVAVLGSVVASFYRDGVKNDVMSLPAGARDAAGQSVEGGNHVGKALGPAGQTLVDHANQGFMNGMHAAAIAAAAIAFLGAMVVLKWMPGRSVDPAGETAVPVPQDERTPAEV</sequence>
<gene>
    <name evidence="9" type="ORF">J4573_04040</name>
</gene>
<dbReference type="InterPro" id="IPR004638">
    <property type="entry name" value="EmrB-like"/>
</dbReference>
<evidence type="ECO:0000259" key="8">
    <source>
        <dbReference type="PROSITE" id="PS50850"/>
    </source>
</evidence>
<dbReference type="Pfam" id="PF07690">
    <property type="entry name" value="MFS_1"/>
    <property type="match status" value="1"/>
</dbReference>
<dbReference type="InterPro" id="IPR011701">
    <property type="entry name" value="MFS"/>
</dbReference>
<feature type="transmembrane region" description="Helical" evidence="7">
    <location>
        <begin position="518"/>
        <end position="537"/>
    </location>
</feature>
<keyword evidence="4 7" id="KW-0812">Transmembrane</keyword>
<dbReference type="PANTHER" id="PTHR42718:SF42">
    <property type="entry name" value="EXPORT PROTEIN"/>
    <property type="match status" value="1"/>
</dbReference>
<name>A0A939P6A5_9ACTN</name>
<evidence type="ECO:0000256" key="1">
    <source>
        <dbReference type="ARBA" id="ARBA00004651"/>
    </source>
</evidence>
<feature type="domain" description="Major facilitator superfamily (MFS) profile" evidence="8">
    <location>
        <begin position="55"/>
        <end position="544"/>
    </location>
</feature>
<accession>A0A939P6A5</accession>
<keyword evidence="5 7" id="KW-1133">Transmembrane helix</keyword>
<feature type="transmembrane region" description="Helical" evidence="7">
    <location>
        <begin position="124"/>
        <end position="143"/>
    </location>
</feature>
<keyword evidence="6 7" id="KW-0472">Membrane</keyword>
<feature type="transmembrane region" description="Helical" evidence="7">
    <location>
        <begin position="445"/>
        <end position="466"/>
    </location>
</feature>